<comment type="caution">
    <text evidence="9">The sequence shown here is derived from an EMBL/GenBank/DDBJ whole genome shotgun (WGS) entry which is preliminary data.</text>
</comment>
<keyword evidence="5" id="KW-0418">Kinase</keyword>
<evidence type="ECO:0000313" key="10">
    <source>
        <dbReference type="Proteomes" id="UP000006316"/>
    </source>
</evidence>
<dbReference type="Proteomes" id="UP000006316">
    <property type="component" value="Unassembled WGS sequence"/>
</dbReference>
<dbReference type="OrthoDB" id="9794577at2"/>
<dbReference type="PANTHER" id="PTHR32309:SF13">
    <property type="entry name" value="FERRIC ENTEROBACTIN TRANSPORT PROTEIN FEPE"/>
    <property type="match status" value="1"/>
</dbReference>
<evidence type="ECO:0000256" key="1">
    <source>
        <dbReference type="ARBA" id="ARBA00007316"/>
    </source>
</evidence>
<dbReference type="InterPro" id="IPR005702">
    <property type="entry name" value="Wzc-like_C"/>
</dbReference>
<evidence type="ECO:0000256" key="2">
    <source>
        <dbReference type="ARBA" id="ARBA00011903"/>
    </source>
</evidence>
<evidence type="ECO:0000256" key="5">
    <source>
        <dbReference type="ARBA" id="ARBA00022777"/>
    </source>
</evidence>
<dbReference type="GO" id="GO:0004715">
    <property type="term" value="F:non-membrane spanning protein tyrosine kinase activity"/>
    <property type="evidence" value="ECO:0007669"/>
    <property type="project" value="UniProtKB-EC"/>
</dbReference>
<dbReference type="RefSeq" id="WP_007086028.1">
    <property type="nucleotide sequence ID" value="NZ_AJLS01000115.1"/>
</dbReference>
<keyword evidence="6" id="KW-0067">ATP-binding</keyword>
<dbReference type="GO" id="GO:0042802">
    <property type="term" value="F:identical protein binding"/>
    <property type="evidence" value="ECO:0007669"/>
    <property type="project" value="UniProtKB-ARBA"/>
</dbReference>
<keyword evidence="7" id="KW-0829">Tyrosine-protein kinase</keyword>
<dbReference type="InterPro" id="IPR050445">
    <property type="entry name" value="Bact_polysacc_biosynth/exp"/>
</dbReference>
<proteinExistence type="inferred from homology"/>
<gene>
    <name evidence="9" type="ORF">BABA_15162</name>
</gene>
<dbReference type="EMBL" id="AJLS01000115">
    <property type="protein sequence ID" value="EKN66460.1"/>
    <property type="molecule type" value="Genomic_DNA"/>
</dbReference>
<name>K6C5Q2_9BACI</name>
<keyword evidence="10" id="KW-1185">Reference proteome</keyword>
<organism evidence="9 10">
    <name type="scientific">Neobacillus bataviensis LMG 21833</name>
    <dbReference type="NCBI Taxonomy" id="1117379"/>
    <lineage>
        <taxon>Bacteria</taxon>
        <taxon>Bacillati</taxon>
        <taxon>Bacillota</taxon>
        <taxon>Bacilli</taxon>
        <taxon>Bacillales</taxon>
        <taxon>Bacillaceae</taxon>
        <taxon>Neobacillus</taxon>
    </lineage>
</organism>
<dbReference type="Pfam" id="PF10609">
    <property type="entry name" value="ParA"/>
    <property type="match status" value="1"/>
</dbReference>
<evidence type="ECO:0000256" key="7">
    <source>
        <dbReference type="ARBA" id="ARBA00023137"/>
    </source>
</evidence>
<dbReference type="SUPFAM" id="SSF52540">
    <property type="entry name" value="P-loop containing nucleoside triphosphate hydrolases"/>
    <property type="match status" value="1"/>
</dbReference>
<dbReference type="GO" id="GO:0005524">
    <property type="term" value="F:ATP binding"/>
    <property type="evidence" value="ECO:0007669"/>
    <property type="project" value="UniProtKB-KW"/>
</dbReference>
<dbReference type="eggNOG" id="COG0489">
    <property type="taxonomic scope" value="Bacteria"/>
</dbReference>
<keyword evidence="3" id="KW-0808">Transferase</keyword>
<evidence type="ECO:0000256" key="4">
    <source>
        <dbReference type="ARBA" id="ARBA00022741"/>
    </source>
</evidence>
<evidence type="ECO:0000313" key="9">
    <source>
        <dbReference type="EMBL" id="EKN66460.1"/>
    </source>
</evidence>
<keyword evidence="4" id="KW-0547">Nucleotide-binding</keyword>
<dbReference type="PATRIC" id="fig|1117379.3.peg.3131"/>
<dbReference type="GO" id="GO:0005886">
    <property type="term" value="C:plasma membrane"/>
    <property type="evidence" value="ECO:0007669"/>
    <property type="project" value="UniProtKB-ARBA"/>
</dbReference>
<evidence type="ECO:0000256" key="8">
    <source>
        <dbReference type="ARBA" id="ARBA00051245"/>
    </source>
</evidence>
<comment type="similarity">
    <text evidence="1">Belongs to the CpsD/CapB family.</text>
</comment>
<dbReference type="Gene3D" id="3.40.50.300">
    <property type="entry name" value="P-loop containing nucleotide triphosphate hydrolases"/>
    <property type="match status" value="1"/>
</dbReference>
<dbReference type="STRING" id="1117379.BABA_15162"/>
<dbReference type="InterPro" id="IPR027417">
    <property type="entry name" value="P-loop_NTPase"/>
</dbReference>
<protein>
    <recommendedName>
        <fullName evidence="2">non-specific protein-tyrosine kinase</fullName>
        <ecNumber evidence="2">2.7.10.2</ecNumber>
    </recommendedName>
</protein>
<evidence type="ECO:0000256" key="6">
    <source>
        <dbReference type="ARBA" id="ARBA00022840"/>
    </source>
</evidence>
<dbReference type="CDD" id="cd05387">
    <property type="entry name" value="BY-kinase"/>
    <property type="match status" value="1"/>
</dbReference>
<reference evidence="9 10" key="1">
    <citation type="journal article" date="2012" name="Front. Microbiol.">
        <title>Redundancy and modularity in membrane-associated dissimilatory nitrate reduction in Bacillus.</title>
        <authorList>
            <person name="Heylen K."/>
            <person name="Keltjens J."/>
        </authorList>
    </citation>
    <scope>NUCLEOTIDE SEQUENCE [LARGE SCALE GENOMIC DNA]</scope>
    <source>
        <strain evidence="10">LMG 21833T</strain>
    </source>
</reference>
<dbReference type="NCBIfam" id="TIGR01007">
    <property type="entry name" value="eps_fam"/>
    <property type="match status" value="1"/>
</dbReference>
<dbReference type="EC" id="2.7.10.2" evidence="2"/>
<comment type="catalytic activity">
    <reaction evidence="8">
        <text>L-tyrosyl-[protein] + ATP = O-phospho-L-tyrosyl-[protein] + ADP + H(+)</text>
        <dbReference type="Rhea" id="RHEA:10596"/>
        <dbReference type="Rhea" id="RHEA-COMP:10136"/>
        <dbReference type="Rhea" id="RHEA-COMP:20101"/>
        <dbReference type="ChEBI" id="CHEBI:15378"/>
        <dbReference type="ChEBI" id="CHEBI:30616"/>
        <dbReference type="ChEBI" id="CHEBI:46858"/>
        <dbReference type="ChEBI" id="CHEBI:61978"/>
        <dbReference type="ChEBI" id="CHEBI:456216"/>
        <dbReference type="EC" id="2.7.10.2"/>
    </reaction>
</comment>
<dbReference type="AlphaFoldDB" id="K6C5Q2"/>
<sequence length="234" mass="26033">MALKKKKTPISKDSSRKLITSIAPKSPISEQFRTIRTNIQYSSIDKEIRTIMISSSGPGEGKSTTAANLAVTFAQLGKKVLLVDADLRKPTVHHTFGLNNLFGFTTVLTKQRTLDKTVLETEEEDLYILTSGPIPPNPAELLSSKSMEQFIIEAKEQFDYVLFDTPPLLAVADPQIVANQCDGSVLVVYSERTEIDQAKKSKELLENAQSKLLGVVLNHKEVKNGDYYYYYGSK</sequence>
<dbReference type="FunFam" id="3.40.50.300:FF:000527">
    <property type="entry name" value="Tyrosine-protein kinase etk"/>
    <property type="match status" value="1"/>
</dbReference>
<dbReference type="PANTHER" id="PTHR32309">
    <property type="entry name" value="TYROSINE-PROTEIN KINASE"/>
    <property type="match status" value="1"/>
</dbReference>
<evidence type="ECO:0000256" key="3">
    <source>
        <dbReference type="ARBA" id="ARBA00022679"/>
    </source>
</evidence>
<dbReference type="InterPro" id="IPR033756">
    <property type="entry name" value="YlxH/NBP35"/>
</dbReference>
<accession>K6C5Q2</accession>